<proteinExistence type="predicted"/>
<accession>A0A3B0Y997</accession>
<gene>
    <name evidence="1" type="ORF">MNBD_GAMMA10-513</name>
</gene>
<dbReference type="EMBL" id="UOFJ01000550">
    <property type="protein sequence ID" value="VAW70729.1"/>
    <property type="molecule type" value="Genomic_DNA"/>
</dbReference>
<evidence type="ECO:0000313" key="1">
    <source>
        <dbReference type="EMBL" id="VAW70729.1"/>
    </source>
</evidence>
<organism evidence="1">
    <name type="scientific">hydrothermal vent metagenome</name>
    <dbReference type="NCBI Taxonomy" id="652676"/>
    <lineage>
        <taxon>unclassified sequences</taxon>
        <taxon>metagenomes</taxon>
        <taxon>ecological metagenomes</taxon>
    </lineage>
</organism>
<protein>
    <submittedName>
        <fullName evidence="1">Uncharacterized protein</fullName>
    </submittedName>
</protein>
<name>A0A3B0Y997_9ZZZZ</name>
<reference evidence="1" key="1">
    <citation type="submission" date="2018-06" db="EMBL/GenBank/DDBJ databases">
        <authorList>
            <person name="Zhirakovskaya E."/>
        </authorList>
    </citation>
    <scope>NUCLEOTIDE SEQUENCE</scope>
</reference>
<dbReference type="AlphaFoldDB" id="A0A3B0Y997"/>
<sequence>MSSNITRHAISKHIHRFLLPSITSIFLLLSSSLYADEPPPTSKTTNADYHKLCNFYKEITSKPVNMDTKEVELVVAIYDNLPDLYNELYKYIANADPEDRYSFIKKHAKYHNKLAWECEAAKQYYINDFKKDK</sequence>